<dbReference type="GO" id="GO:0044781">
    <property type="term" value="P:bacterial-type flagellum organization"/>
    <property type="evidence" value="ECO:0007669"/>
    <property type="project" value="UniProtKB-KW"/>
</dbReference>
<dbReference type="PANTHER" id="PTHR34982:SF1">
    <property type="entry name" value="FLAGELLAR ASSEMBLY PROTEIN FLIH"/>
    <property type="match status" value="1"/>
</dbReference>
<comment type="caution">
    <text evidence="10">The sequence shown here is derived from an EMBL/GenBank/DDBJ whole genome shotgun (WGS) entry which is preliminary data.</text>
</comment>
<evidence type="ECO:0000256" key="6">
    <source>
        <dbReference type="ARBA" id="ARBA00023225"/>
    </source>
</evidence>
<name>A0A846LIM0_9ACTN</name>
<accession>A0A846LIM0</accession>
<evidence type="ECO:0000256" key="5">
    <source>
        <dbReference type="ARBA" id="ARBA00022927"/>
    </source>
</evidence>
<feature type="compositionally biased region" description="Low complexity" evidence="7">
    <location>
        <begin position="43"/>
        <end position="55"/>
    </location>
</feature>
<sequence length="311" mass="32185">MRTISSPDGSGRETLLLRGAPAAGAVPYRRAPEGAPVWGRPSAVRPAAEDAVAPAPAAPVPPPRAPRAPSVVPPAAPVDPPATQPTAPHPTAAHPAAQHPAAQHPTAAHSDQAATARVGLRLGEVYAEQLARLRAEARREGWAAGHAEGLVAAERVVRAAEQAAEERLAEVQARWERRLASATAAMGAAVERLDGTAAPVVDELRDSILDAVVILVGDLFGRELAVAAEPGLDALRRAMTLCPDDVPVVVRLHPDDLAEVPAEALAQLPASVTVRGDEGVERAGAVAEAGTQRVDAQLSAALDRVREVLRS</sequence>
<feature type="domain" description="Flagellar assembly protein FliH/Type III secretion system HrpE" evidence="8">
    <location>
        <begin position="183"/>
        <end position="304"/>
    </location>
</feature>
<evidence type="ECO:0000313" key="9">
    <source>
        <dbReference type="EMBL" id="GGL67610.1"/>
    </source>
</evidence>
<keyword evidence="4" id="KW-1005">Bacterial flagellum biogenesis</keyword>
<feature type="region of interest" description="Disordered" evidence="7">
    <location>
        <begin position="1"/>
        <end position="113"/>
    </location>
</feature>
<dbReference type="AlphaFoldDB" id="A0A846LIM0"/>
<keyword evidence="3" id="KW-0813">Transport</keyword>
<feature type="compositionally biased region" description="Low complexity" evidence="7">
    <location>
        <begin position="84"/>
        <end position="109"/>
    </location>
</feature>
<evidence type="ECO:0000256" key="2">
    <source>
        <dbReference type="ARBA" id="ARBA00006602"/>
    </source>
</evidence>
<dbReference type="Proteomes" id="UP000552836">
    <property type="component" value="Unassembled WGS sequence"/>
</dbReference>
<dbReference type="GO" id="GO:0005829">
    <property type="term" value="C:cytosol"/>
    <property type="evidence" value="ECO:0007669"/>
    <property type="project" value="TreeGrafter"/>
</dbReference>
<dbReference type="Proteomes" id="UP000648663">
    <property type="component" value="Unassembled WGS sequence"/>
</dbReference>
<dbReference type="PANTHER" id="PTHR34982">
    <property type="entry name" value="YOP PROTEINS TRANSLOCATION PROTEIN L"/>
    <property type="match status" value="1"/>
</dbReference>
<keyword evidence="10" id="KW-0966">Cell projection</keyword>
<keyword evidence="5" id="KW-0653">Protein transport</keyword>
<dbReference type="InterPro" id="IPR018035">
    <property type="entry name" value="Flagellar_FliH/T3SS_HrpE"/>
</dbReference>
<gene>
    <name evidence="10" type="ORF">FB380_000298</name>
    <name evidence="9" type="ORF">GCM10011589_24910</name>
</gene>
<proteinExistence type="inferred from homology"/>
<dbReference type="GO" id="GO:0015031">
    <property type="term" value="P:protein transport"/>
    <property type="evidence" value="ECO:0007669"/>
    <property type="project" value="UniProtKB-KW"/>
</dbReference>
<keyword evidence="10" id="KW-0282">Flagellum</keyword>
<reference evidence="9" key="1">
    <citation type="journal article" date="2014" name="Int. J. Syst. Evol. Microbiol.">
        <title>Complete genome of a new Firmicutes species belonging to the dominant human colonic microbiota ('Ruminococcus bicirculans') reveals two chromosomes and a selective capacity to utilize plant glucans.</title>
        <authorList>
            <consortium name="NISC Comparative Sequencing Program"/>
            <person name="Wegmann U."/>
            <person name="Louis P."/>
            <person name="Goesmann A."/>
            <person name="Henrissat B."/>
            <person name="Duncan S.H."/>
            <person name="Flint H.J."/>
        </authorList>
    </citation>
    <scope>NUCLEOTIDE SEQUENCE</scope>
    <source>
        <strain evidence="9">CGMCC 4.5581</strain>
    </source>
</reference>
<dbReference type="EMBL" id="JAAMPA010000001">
    <property type="protein sequence ID" value="NIH65852.1"/>
    <property type="molecule type" value="Genomic_DNA"/>
</dbReference>
<protein>
    <submittedName>
        <fullName evidence="10">Flagellar assembly protein FliH</fullName>
    </submittedName>
</protein>
<dbReference type="InterPro" id="IPR051472">
    <property type="entry name" value="T3SS_Stator/FliH"/>
</dbReference>
<evidence type="ECO:0000313" key="11">
    <source>
        <dbReference type="Proteomes" id="UP000552836"/>
    </source>
</evidence>
<feature type="compositionally biased region" description="Pro residues" evidence="7">
    <location>
        <begin position="56"/>
        <end position="83"/>
    </location>
</feature>
<reference evidence="10 11" key="3">
    <citation type="submission" date="2020-02" db="EMBL/GenBank/DDBJ databases">
        <title>Sequencing the genomes of 1000 actinobacteria strains.</title>
        <authorList>
            <person name="Klenk H.-P."/>
        </authorList>
    </citation>
    <scope>NUCLEOTIDE SEQUENCE [LARGE SCALE GENOMIC DNA]</scope>
    <source>
        <strain evidence="10 11">DSM 45201</strain>
    </source>
</reference>
<evidence type="ECO:0000256" key="3">
    <source>
        <dbReference type="ARBA" id="ARBA00022448"/>
    </source>
</evidence>
<keyword evidence="10" id="KW-0969">Cilium</keyword>
<keyword evidence="6" id="KW-1006">Bacterial flagellum protein export</keyword>
<dbReference type="Pfam" id="PF02108">
    <property type="entry name" value="FliH"/>
    <property type="match status" value="1"/>
</dbReference>
<comment type="function">
    <text evidence="1">Needed for flagellar regrowth and assembly.</text>
</comment>
<dbReference type="RefSeq" id="WP_166753533.1">
    <property type="nucleotide sequence ID" value="NZ_BAABJU010000017.1"/>
</dbReference>
<keyword evidence="12" id="KW-1185">Reference proteome</keyword>
<organism evidence="10 11">
    <name type="scientific">Modestobacter marinus</name>
    <dbReference type="NCBI Taxonomy" id="477641"/>
    <lineage>
        <taxon>Bacteria</taxon>
        <taxon>Bacillati</taxon>
        <taxon>Actinomycetota</taxon>
        <taxon>Actinomycetes</taxon>
        <taxon>Geodermatophilales</taxon>
        <taxon>Geodermatophilaceae</taxon>
        <taxon>Modestobacter</taxon>
    </lineage>
</organism>
<dbReference type="EMBL" id="BMMI01000004">
    <property type="protein sequence ID" value="GGL67610.1"/>
    <property type="molecule type" value="Genomic_DNA"/>
</dbReference>
<evidence type="ECO:0000256" key="7">
    <source>
        <dbReference type="SAM" id="MobiDB-lite"/>
    </source>
</evidence>
<reference evidence="9" key="4">
    <citation type="submission" date="2024-05" db="EMBL/GenBank/DDBJ databases">
        <authorList>
            <person name="Sun Q."/>
            <person name="Zhou Y."/>
        </authorList>
    </citation>
    <scope>NUCLEOTIDE SEQUENCE</scope>
    <source>
        <strain evidence="9">CGMCC 4.5581</strain>
    </source>
</reference>
<evidence type="ECO:0000313" key="12">
    <source>
        <dbReference type="Proteomes" id="UP000648663"/>
    </source>
</evidence>
<evidence type="ECO:0000259" key="8">
    <source>
        <dbReference type="Pfam" id="PF02108"/>
    </source>
</evidence>
<evidence type="ECO:0000256" key="4">
    <source>
        <dbReference type="ARBA" id="ARBA00022795"/>
    </source>
</evidence>
<comment type="similarity">
    <text evidence="2">Belongs to the FliH family.</text>
</comment>
<evidence type="ECO:0000256" key="1">
    <source>
        <dbReference type="ARBA" id="ARBA00003041"/>
    </source>
</evidence>
<reference evidence="12" key="2">
    <citation type="journal article" date="2019" name="Int. J. Syst. Evol. Microbiol.">
        <title>The Global Catalogue of Microorganisms (GCM) 10K type strain sequencing project: providing services to taxonomists for standard genome sequencing and annotation.</title>
        <authorList>
            <consortium name="The Broad Institute Genomics Platform"/>
            <consortium name="The Broad Institute Genome Sequencing Center for Infectious Disease"/>
            <person name="Wu L."/>
            <person name="Ma J."/>
        </authorList>
    </citation>
    <scope>NUCLEOTIDE SEQUENCE [LARGE SCALE GENOMIC DNA]</scope>
    <source>
        <strain evidence="12">CGMCC 4.5581</strain>
    </source>
</reference>
<evidence type="ECO:0000313" key="10">
    <source>
        <dbReference type="EMBL" id="NIH65852.1"/>
    </source>
</evidence>